<dbReference type="PANTHER" id="PTHR36531">
    <property type="entry name" value="CRISPR-ASSOCIATED EXONUCLEASE CAS4"/>
    <property type="match status" value="1"/>
</dbReference>
<evidence type="ECO:0000259" key="14">
    <source>
        <dbReference type="Pfam" id="PF01930"/>
    </source>
</evidence>
<evidence type="ECO:0000256" key="11">
    <source>
        <dbReference type="ARBA" id="ARBA00023118"/>
    </source>
</evidence>
<evidence type="ECO:0000256" key="5">
    <source>
        <dbReference type="ARBA" id="ARBA00022722"/>
    </source>
</evidence>
<comment type="similarity">
    <text evidence="2 13">Belongs to the CRISPR-associated exonuclease Cas4 family.</text>
</comment>
<evidence type="ECO:0000256" key="12">
    <source>
        <dbReference type="ARBA" id="ARBA00023211"/>
    </source>
</evidence>
<dbReference type="GO" id="GO:0051536">
    <property type="term" value="F:iron-sulfur cluster binding"/>
    <property type="evidence" value="ECO:0007669"/>
    <property type="project" value="UniProtKB-KW"/>
</dbReference>
<comment type="caution">
    <text evidence="15">The sequence shown here is derived from an EMBL/GenBank/DDBJ whole genome shotgun (WGS) entry which is preliminary data.</text>
</comment>
<dbReference type="EMBL" id="JAJEQR010000041">
    <property type="protein sequence ID" value="MCC2231841.1"/>
    <property type="molecule type" value="Genomic_DNA"/>
</dbReference>
<keyword evidence="10 13" id="KW-0411">Iron-sulfur</keyword>
<gene>
    <name evidence="15" type="primary">cas4</name>
    <name evidence="15" type="ORF">LKD81_12680</name>
</gene>
<sequence length="224" mass="26264">MILYDEDEFLQLSGIQHFAFCRRQWALAYIELQWVENIRTAEGRIMHERAHDSGFDEKRGDILITRAMPIHSRTMGVSGECDVVELHRSQDGVPVFGRTEKYLPVPIEYKRGRPKEHNADALQLAAQAMCLEEMLCCDIPFGYLYYGETRHREKVEFDSGLREEVKRIFEEMHKYCRQQYTPKVKISKSCKACSLKDICLPVLNKNPSVKKYIENKIHEKDDME</sequence>
<dbReference type="InterPro" id="IPR022765">
    <property type="entry name" value="Dna2/Cas4_DUF83"/>
</dbReference>
<comment type="cofactor">
    <cofactor evidence="13">
        <name>iron-sulfur cluster</name>
        <dbReference type="ChEBI" id="CHEBI:30408"/>
    </cofactor>
</comment>
<reference evidence="15" key="1">
    <citation type="submission" date="2021-10" db="EMBL/GenBank/DDBJ databases">
        <title>Anaerobic single-cell dispensing facilitates the cultivation of human gut bacteria.</title>
        <authorList>
            <person name="Afrizal A."/>
        </authorList>
    </citation>
    <scope>NUCLEOTIDE SEQUENCE</scope>
    <source>
        <strain evidence="15">CLA-AA-H215</strain>
    </source>
</reference>
<protein>
    <recommendedName>
        <fullName evidence="4 13">CRISPR-associated exonuclease Cas4</fullName>
        <ecNumber evidence="3 13">3.1.12.1</ecNumber>
    </recommendedName>
</protein>
<keyword evidence="5 13" id="KW-0540">Nuclease</keyword>
<evidence type="ECO:0000256" key="3">
    <source>
        <dbReference type="ARBA" id="ARBA00012768"/>
    </source>
</evidence>
<keyword evidence="8 13" id="KW-0269">Exonuclease</keyword>
<name>A0AAE3EDD7_9FIRM</name>
<dbReference type="RefSeq" id="WP_308454326.1">
    <property type="nucleotide sequence ID" value="NZ_JAJEQR010000041.1"/>
</dbReference>
<evidence type="ECO:0000256" key="6">
    <source>
        <dbReference type="ARBA" id="ARBA00022723"/>
    </source>
</evidence>
<evidence type="ECO:0000256" key="10">
    <source>
        <dbReference type="ARBA" id="ARBA00023014"/>
    </source>
</evidence>
<evidence type="ECO:0000256" key="13">
    <source>
        <dbReference type="RuleBase" id="RU365022"/>
    </source>
</evidence>
<dbReference type="AlphaFoldDB" id="A0AAE3EDD7"/>
<dbReference type="Gene3D" id="3.90.320.10">
    <property type="match status" value="1"/>
</dbReference>
<evidence type="ECO:0000313" key="15">
    <source>
        <dbReference type="EMBL" id="MCC2231841.1"/>
    </source>
</evidence>
<evidence type="ECO:0000256" key="1">
    <source>
        <dbReference type="ARBA" id="ARBA00001966"/>
    </source>
</evidence>
<dbReference type="GO" id="GO:0004527">
    <property type="term" value="F:exonuclease activity"/>
    <property type="evidence" value="ECO:0007669"/>
    <property type="project" value="UniProtKB-KW"/>
</dbReference>
<evidence type="ECO:0000256" key="4">
    <source>
        <dbReference type="ARBA" id="ARBA00020049"/>
    </source>
</evidence>
<evidence type="ECO:0000313" key="16">
    <source>
        <dbReference type="Proteomes" id="UP001198182"/>
    </source>
</evidence>
<evidence type="ECO:0000256" key="2">
    <source>
        <dbReference type="ARBA" id="ARBA00009189"/>
    </source>
</evidence>
<keyword evidence="11 13" id="KW-0051">Antiviral defense</keyword>
<accession>A0AAE3EDD7</accession>
<keyword evidence="9 13" id="KW-0408">Iron</keyword>
<dbReference type="PANTHER" id="PTHR36531:SF6">
    <property type="entry name" value="DNA REPLICATION ATP-DEPENDENT HELICASE_NUCLEASE DNA2"/>
    <property type="match status" value="1"/>
</dbReference>
<comment type="cofactor">
    <cofactor evidence="1">
        <name>[4Fe-4S] cluster</name>
        <dbReference type="ChEBI" id="CHEBI:49883"/>
    </cofactor>
</comment>
<keyword evidence="7 13" id="KW-0378">Hydrolase</keyword>
<dbReference type="NCBIfam" id="TIGR00372">
    <property type="entry name" value="cas4"/>
    <property type="match status" value="1"/>
</dbReference>
<comment type="cofactor">
    <cofactor evidence="13">
        <name>Mg(2+)</name>
        <dbReference type="ChEBI" id="CHEBI:18420"/>
    </cofactor>
    <cofactor evidence="13">
        <name>Mn(2+)</name>
        <dbReference type="ChEBI" id="CHEBI:29035"/>
    </cofactor>
    <text evidence="13">Mg(2+) or Mn(2+) required for ssDNA cleavage activity.</text>
</comment>
<dbReference type="Proteomes" id="UP001198182">
    <property type="component" value="Unassembled WGS sequence"/>
</dbReference>
<organism evidence="15 16">
    <name type="scientific">Hominifimenecus microfluidus</name>
    <dbReference type="NCBI Taxonomy" id="2885348"/>
    <lineage>
        <taxon>Bacteria</taxon>
        <taxon>Bacillati</taxon>
        <taxon>Bacillota</taxon>
        <taxon>Clostridia</taxon>
        <taxon>Lachnospirales</taxon>
        <taxon>Lachnospiraceae</taxon>
        <taxon>Hominifimenecus</taxon>
    </lineage>
</organism>
<keyword evidence="12 13" id="KW-0464">Manganese</keyword>
<evidence type="ECO:0000256" key="9">
    <source>
        <dbReference type="ARBA" id="ARBA00023004"/>
    </source>
</evidence>
<keyword evidence="6 13" id="KW-0479">Metal-binding</keyword>
<dbReference type="InterPro" id="IPR011604">
    <property type="entry name" value="PDDEXK-like_dom_sf"/>
</dbReference>
<dbReference type="GO" id="GO:0051607">
    <property type="term" value="P:defense response to virus"/>
    <property type="evidence" value="ECO:0007669"/>
    <property type="project" value="UniProtKB-KW"/>
</dbReference>
<proteinExistence type="inferred from homology"/>
<dbReference type="GO" id="GO:0046872">
    <property type="term" value="F:metal ion binding"/>
    <property type="evidence" value="ECO:0007669"/>
    <property type="project" value="UniProtKB-KW"/>
</dbReference>
<dbReference type="EC" id="3.1.12.1" evidence="3 13"/>
<comment type="function">
    <text evidence="13">CRISPR (clustered regularly interspaced short palindromic repeat) is an adaptive immune system that provides protection against mobile genetic elements (viruses, transposable elements and conjugative plasmids). CRISPR clusters contain sequences complementary to antecedent mobile elements and target invading nucleic acids. CRISPR clusters are transcribed and processed into CRISPR RNA (crRNA).</text>
</comment>
<feature type="domain" description="DUF83" evidence="14">
    <location>
        <begin position="13"/>
        <end position="200"/>
    </location>
</feature>
<evidence type="ECO:0000256" key="8">
    <source>
        <dbReference type="ARBA" id="ARBA00022839"/>
    </source>
</evidence>
<evidence type="ECO:0000256" key="7">
    <source>
        <dbReference type="ARBA" id="ARBA00022801"/>
    </source>
</evidence>
<keyword evidence="16" id="KW-1185">Reference proteome</keyword>
<dbReference type="InterPro" id="IPR013343">
    <property type="entry name" value="CRISPR-assoc_prot_Cas4"/>
</dbReference>
<dbReference type="Pfam" id="PF01930">
    <property type="entry name" value="Cas_Cas4"/>
    <property type="match status" value="1"/>
</dbReference>
<dbReference type="InterPro" id="IPR051827">
    <property type="entry name" value="Cas4_exonuclease"/>
</dbReference>